<organism evidence="1 2">
    <name type="scientific">Polyangium fumosum</name>
    <dbReference type="NCBI Taxonomy" id="889272"/>
    <lineage>
        <taxon>Bacteria</taxon>
        <taxon>Pseudomonadati</taxon>
        <taxon>Myxococcota</taxon>
        <taxon>Polyangia</taxon>
        <taxon>Polyangiales</taxon>
        <taxon>Polyangiaceae</taxon>
        <taxon>Polyangium</taxon>
    </lineage>
</organism>
<evidence type="ECO:0000313" key="1">
    <source>
        <dbReference type="EMBL" id="TKC94103.1"/>
    </source>
</evidence>
<sequence>MLQVLDADEEYLVATRGHVLVKVWGRINLDRVRRAFAVHRWLLEASDHEATSFGVIAVVIPQRLAIPDSLDAEMRKLDDLMAPHIFAKAVVVEGDGMRSSLLRGTVKATSLVKARGYPEKNFGEIGDAARWLVPQLATKTGQVVSAEDLAWDIAEARALHHHLA</sequence>
<dbReference type="OrthoDB" id="9827299at2"/>
<comment type="caution">
    <text evidence="1">The sequence shown here is derived from an EMBL/GenBank/DDBJ whole genome shotgun (WGS) entry which is preliminary data.</text>
</comment>
<dbReference type="RefSeq" id="WP_136936071.1">
    <property type="nucleotide sequence ID" value="NZ_SSMQ01000114.1"/>
</dbReference>
<evidence type="ECO:0008006" key="3">
    <source>
        <dbReference type="Google" id="ProtNLM"/>
    </source>
</evidence>
<evidence type="ECO:0000313" key="2">
    <source>
        <dbReference type="Proteomes" id="UP000309215"/>
    </source>
</evidence>
<name>A0A4U1IJL4_9BACT</name>
<gene>
    <name evidence="1" type="ORF">E8A74_48825</name>
</gene>
<reference evidence="1 2" key="1">
    <citation type="submission" date="2019-04" db="EMBL/GenBank/DDBJ databases">
        <authorList>
            <person name="Li Y."/>
            <person name="Wang J."/>
        </authorList>
    </citation>
    <scope>NUCLEOTIDE SEQUENCE [LARGE SCALE GENOMIC DNA]</scope>
    <source>
        <strain evidence="1 2">DSM 14668</strain>
    </source>
</reference>
<accession>A0A4U1IJL4</accession>
<proteinExistence type="predicted"/>
<protein>
    <recommendedName>
        <fullName evidence="3">STAS/SEC14 domain-containing protein</fullName>
    </recommendedName>
</protein>
<dbReference type="Proteomes" id="UP000309215">
    <property type="component" value="Unassembled WGS sequence"/>
</dbReference>
<keyword evidence="2" id="KW-1185">Reference proteome</keyword>
<dbReference type="AlphaFoldDB" id="A0A4U1IJL4"/>
<dbReference type="EMBL" id="SSMQ01000114">
    <property type="protein sequence ID" value="TKC94103.1"/>
    <property type="molecule type" value="Genomic_DNA"/>
</dbReference>